<feature type="transmembrane region" description="Helical" evidence="1">
    <location>
        <begin position="83"/>
        <end position="101"/>
    </location>
</feature>
<keyword evidence="4" id="KW-1185">Reference proteome</keyword>
<protein>
    <submittedName>
        <fullName evidence="3">Sporulation integral membrane protein YlbJ</fullName>
    </submittedName>
</protein>
<comment type="caution">
    <text evidence="3">The sequence shown here is derived from an EMBL/GenBank/DDBJ whole genome shotgun (WGS) entry which is preliminary data.</text>
</comment>
<proteinExistence type="predicted"/>
<feature type="transmembrane region" description="Helical" evidence="1">
    <location>
        <begin position="249"/>
        <end position="271"/>
    </location>
</feature>
<dbReference type="EMBL" id="BMOK01000002">
    <property type="protein sequence ID" value="GGL44872.1"/>
    <property type="molecule type" value="Genomic_DNA"/>
</dbReference>
<keyword evidence="1" id="KW-1133">Transmembrane helix</keyword>
<dbReference type="Proteomes" id="UP000654670">
    <property type="component" value="Unassembled WGS sequence"/>
</dbReference>
<feature type="transmembrane region" description="Helical" evidence="1">
    <location>
        <begin position="365"/>
        <end position="390"/>
    </location>
</feature>
<evidence type="ECO:0000313" key="3">
    <source>
        <dbReference type="EMBL" id="GGL44872.1"/>
    </source>
</evidence>
<sequence>MNRSRSVTYFLAAGSAGLALLMVKYPATAVNASLQGLQLWWNKVFPALFPFFVLSELMIGFGVVTFAGVLLEPVMRPLFKVPGIGGFVFMMGLISGFPAGARITARLYEEKKLTKIEAERLSSFTNFSNPLFLFSVTAVGFFHQAVLGIVFALAHYTGNIGVGLMMRFYKSGKSSPVKERDSRSVFSKALRSMHAERLNRYQPFGKTLGDAVTSSVSILLTIGGFIALFSMVNQLMIQIGVSGLLEKAFGSLLGMIGFAPELGSAAVPGIFELTIGALQIGGSPAPLTERVVLASALLGFCGFSIQAQAVSILSQAGLSAKPFLIGRLFHAFFSGVAALFLYRFFHINEKLKNEPSFALSPQPGFFSNTGLSIGPLVTVSVLLIFIMILLNRMMAAMHRK</sequence>
<keyword evidence="1" id="KW-0812">Transmembrane</keyword>
<dbReference type="Pfam" id="PF07670">
    <property type="entry name" value="Gate"/>
    <property type="match status" value="1"/>
</dbReference>
<gene>
    <name evidence="3" type="primary">ylbJ</name>
    <name evidence="3" type="ORF">GCM10007968_06170</name>
</gene>
<evidence type="ECO:0000256" key="1">
    <source>
        <dbReference type="SAM" id="Phobius"/>
    </source>
</evidence>
<feature type="transmembrane region" description="Helical" evidence="1">
    <location>
        <begin position="325"/>
        <end position="345"/>
    </location>
</feature>
<evidence type="ECO:0000313" key="4">
    <source>
        <dbReference type="Proteomes" id="UP000654670"/>
    </source>
</evidence>
<accession>A0A917VZS0</accession>
<evidence type="ECO:0000259" key="2">
    <source>
        <dbReference type="Pfam" id="PF07670"/>
    </source>
</evidence>
<dbReference type="InterPro" id="IPR011642">
    <property type="entry name" value="Gate_dom"/>
</dbReference>
<reference evidence="3" key="2">
    <citation type="submission" date="2020-09" db="EMBL/GenBank/DDBJ databases">
        <authorList>
            <person name="Sun Q."/>
            <person name="Ohkuma M."/>
        </authorList>
    </citation>
    <scope>NUCLEOTIDE SEQUENCE</scope>
    <source>
        <strain evidence="3">JCM 15325</strain>
    </source>
</reference>
<dbReference type="InterPro" id="IPR014226">
    <property type="entry name" value="Spore_IM_YlbJ"/>
</dbReference>
<reference evidence="3" key="1">
    <citation type="journal article" date="2014" name="Int. J. Syst. Evol. Microbiol.">
        <title>Complete genome sequence of Corynebacterium casei LMG S-19264T (=DSM 44701T), isolated from a smear-ripened cheese.</title>
        <authorList>
            <consortium name="US DOE Joint Genome Institute (JGI-PGF)"/>
            <person name="Walter F."/>
            <person name="Albersmeier A."/>
            <person name="Kalinowski J."/>
            <person name="Ruckert C."/>
        </authorList>
    </citation>
    <scope>NUCLEOTIDE SEQUENCE</scope>
    <source>
        <strain evidence="3">JCM 15325</strain>
    </source>
</reference>
<feature type="transmembrane region" description="Helical" evidence="1">
    <location>
        <begin position="45"/>
        <end position="71"/>
    </location>
</feature>
<feature type="transmembrane region" description="Helical" evidence="1">
    <location>
        <begin position="291"/>
        <end position="313"/>
    </location>
</feature>
<feature type="domain" description="Nucleoside transporter/FeoB GTPase Gate" evidence="2">
    <location>
        <begin position="43"/>
        <end position="141"/>
    </location>
</feature>
<name>A0A917VZS0_9BACL</name>
<feature type="transmembrane region" description="Helical" evidence="1">
    <location>
        <begin position="216"/>
        <end position="237"/>
    </location>
</feature>
<organism evidence="3 4">
    <name type="scientific">Sporolactobacillus putidus</name>
    <dbReference type="NCBI Taxonomy" id="492735"/>
    <lineage>
        <taxon>Bacteria</taxon>
        <taxon>Bacillati</taxon>
        <taxon>Bacillota</taxon>
        <taxon>Bacilli</taxon>
        <taxon>Bacillales</taxon>
        <taxon>Sporolactobacillaceae</taxon>
        <taxon>Sporolactobacillus</taxon>
    </lineage>
</organism>
<dbReference type="RefSeq" id="WP_188801612.1">
    <property type="nucleotide sequence ID" value="NZ_BMOK01000002.1"/>
</dbReference>
<dbReference type="AlphaFoldDB" id="A0A917VZS0"/>
<feature type="transmembrane region" description="Helical" evidence="1">
    <location>
        <begin position="149"/>
        <end position="169"/>
    </location>
</feature>
<feature type="transmembrane region" description="Helical" evidence="1">
    <location>
        <begin position="121"/>
        <end position="142"/>
    </location>
</feature>
<keyword evidence="1" id="KW-0472">Membrane</keyword>
<dbReference type="NCBIfam" id="TIGR02871">
    <property type="entry name" value="spore_ylbJ"/>
    <property type="match status" value="1"/>
</dbReference>